<evidence type="ECO:0000256" key="5">
    <source>
        <dbReference type="ARBA" id="ARBA00022729"/>
    </source>
</evidence>
<organism evidence="8 9">
    <name type="scientific">Phytophthora megakarya</name>
    <dbReference type="NCBI Taxonomy" id="4795"/>
    <lineage>
        <taxon>Eukaryota</taxon>
        <taxon>Sar</taxon>
        <taxon>Stramenopiles</taxon>
        <taxon>Oomycota</taxon>
        <taxon>Peronosporomycetes</taxon>
        <taxon>Peronosporales</taxon>
        <taxon>Peronosporaceae</taxon>
        <taxon>Phytophthora</taxon>
    </lineage>
</organism>
<keyword evidence="6" id="KW-0843">Virulence</keyword>
<dbReference type="Proteomes" id="UP000198211">
    <property type="component" value="Unassembled WGS sequence"/>
</dbReference>
<dbReference type="OrthoDB" id="94725at2759"/>
<evidence type="ECO:0000256" key="3">
    <source>
        <dbReference type="ARBA" id="ARBA00010400"/>
    </source>
</evidence>
<evidence type="ECO:0000313" key="8">
    <source>
        <dbReference type="EMBL" id="OWZ17815.1"/>
    </source>
</evidence>
<accession>A0A225WJM4</accession>
<dbReference type="AlphaFoldDB" id="A0A225WJM4"/>
<evidence type="ECO:0000313" key="9">
    <source>
        <dbReference type="Proteomes" id="UP000198211"/>
    </source>
</evidence>
<dbReference type="EMBL" id="NBNE01000687">
    <property type="protein sequence ID" value="OWZ17815.1"/>
    <property type="molecule type" value="Genomic_DNA"/>
</dbReference>
<comment type="subcellular location">
    <subcellularLocation>
        <location evidence="1">Host cell</location>
    </subcellularLocation>
    <subcellularLocation>
        <location evidence="2">Secreted</location>
    </subcellularLocation>
</comment>
<dbReference type="GO" id="GO:0043657">
    <property type="term" value="C:host cell"/>
    <property type="evidence" value="ECO:0007669"/>
    <property type="project" value="UniProtKB-SubCell"/>
</dbReference>
<evidence type="ECO:0000256" key="1">
    <source>
        <dbReference type="ARBA" id="ARBA00004340"/>
    </source>
</evidence>
<evidence type="ECO:0000256" key="6">
    <source>
        <dbReference type="ARBA" id="ARBA00023026"/>
    </source>
</evidence>
<evidence type="ECO:0000256" key="2">
    <source>
        <dbReference type="ARBA" id="ARBA00004613"/>
    </source>
</evidence>
<dbReference type="GO" id="GO:0005576">
    <property type="term" value="C:extracellular region"/>
    <property type="evidence" value="ECO:0007669"/>
    <property type="project" value="UniProtKB-SubCell"/>
</dbReference>
<keyword evidence="4" id="KW-0964">Secreted</keyword>
<reference evidence="9" key="1">
    <citation type="submission" date="2017-03" db="EMBL/GenBank/DDBJ databases">
        <title>Phytopthora megakarya and P. palmivora, two closely related causual agents of cacao black pod achieved similar genome size and gene model numbers by different mechanisms.</title>
        <authorList>
            <person name="Ali S."/>
            <person name="Shao J."/>
            <person name="Larry D.J."/>
            <person name="Kronmiller B."/>
            <person name="Shen D."/>
            <person name="Strem M.D."/>
            <person name="Melnick R.L."/>
            <person name="Guiltinan M.J."/>
            <person name="Tyler B.M."/>
            <person name="Meinhardt L.W."/>
            <person name="Bailey B.A."/>
        </authorList>
    </citation>
    <scope>NUCLEOTIDE SEQUENCE [LARGE SCALE GENOMIC DNA]</scope>
    <source>
        <strain evidence="9">zdho120</strain>
    </source>
</reference>
<protein>
    <submittedName>
        <fullName evidence="8">RxLR effector protein</fullName>
    </submittedName>
</protein>
<dbReference type="Pfam" id="PF22748">
    <property type="entry name" value="PexRD54_WY"/>
    <property type="match status" value="1"/>
</dbReference>
<proteinExistence type="inferred from homology"/>
<name>A0A225WJM4_9STRA</name>
<evidence type="ECO:0000256" key="4">
    <source>
        <dbReference type="ARBA" id="ARBA00022525"/>
    </source>
</evidence>
<keyword evidence="5" id="KW-0732">Signal</keyword>
<evidence type="ECO:0000259" key="7">
    <source>
        <dbReference type="Pfam" id="PF22748"/>
    </source>
</evidence>
<dbReference type="InterPro" id="IPR054463">
    <property type="entry name" value="PexRD54_WY"/>
</dbReference>
<comment type="caution">
    <text evidence="8">The sequence shown here is derived from an EMBL/GenBank/DDBJ whole genome shotgun (WGS) entry which is preliminary data.</text>
</comment>
<feature type="domain" description="RxLR effector PexRD54 WY" evidence="7">
    <location>
        <begin position="48"/>
        <end position="86"/>
    </location>
</feature>
<sequence length="113" mass="13146">MSSKQLQTGKLFMKFEVGKVEANLFESPQFQNWFQRSVAIKLEIAELEQWLSSGKSSEEAFKLLSLNDETGNLLKNPTFNTWISYITKAYKENPYDAFSRRCRLAMMMKTCLN</sequence>
<gene>
    <name evidence="8" type="ORF">PHMEG_0008187</name>
</gene>
<keyword evidence="9" id="KW-1185">Reference proteome</keyword>
<comment type="similarity">
    <text evidence="3">Belongs to the RxLR effector family.</text>
</comment>